<dbReference type="EMBL" id="QWIT01000371">
    <property type="protein sequence ID" value="RMZ25163.1"/>
    <property type="molecule type" value="Genomic_DNA"/>
</dbReference>
<evidence type="ECO:0000313" key="2">
    <source>
        <dbReference type="EMBL" id="RMZ25163.1"/>
    </source>
</evidence>
<dbReference type="Proteomes" id="UP000281677">
    <property type="component" value="Unassembled WGS sequence"/>
</dbReference>
<dbReference type="AlphaFoldDB" id="A0A3M7IIJ6"/>
<keyword evidence="1" id="KW-0732">Signal</keyword>
<accession>A0A3M7IIJ6</accession>
<feature type="signal peptide" evidence="1">
    <location>
        <begin position="1"/>
        <end position="15"/>
    </location>
</feature>
<comment type="caution">
    <text evidence="2">The sequence shown here is derived from an EMBL/GenBank/DDBJ whole genome shotgun (WGS) entry which is preliminary data.</text>
</comment>
<sequence>MQQLSLLAMAACAAAQITVSNPNATIQTCSDLDTCDLTDTRSICQVNGRAENGVGIVPSIIDLGGNGSAANDNRNLSLTLIDNGLQPQYIPGLEYSRKTLYVGAPPSVNLTEGPPSCALMLQLYHQTFPTIAMSMGRADGVGKAGTDCPFELAPSCIGADIEDSLRTFNYSGQATERLPRCEALAQHLETKLGKDPARLFCSYTRGLVTVYGGAISGPDVQTEVASISNTTNDDDGCRPVQPQSHTLYNVTSAMQLLYTDPSAGDLLRTGGRRGYTPIITVTFGNDDADLEVQALCMSVRSPEGNMLPAQSLNETSSGAAGPKRREAEWYAAVAALLVIALS</sequence>
<evidence type="ECO:0000313" key="3">
    <source>
        <dbReference type="Proteomes" id="UP000281677"/>
    </source>
</evidence>
<feature type="chain" id="PRO_5018153666" evidence="1">
    <location>
        <begin position="16"/>
        <end position="342"/>
    </location>
</feature>
<reference evidence="2 3" key="1">
    <citation type="journal article" date="2018" name="BMC Genomics">
        <title>Genomic evidence for intraspecific hybridization in a clonal and extremely halotolerant yeast.</title>
        <authorList>
            <person name="Gostincar C."/>
            <person name="Stajich J.E."/>
            <person name="Zupancic J."/>
            <person name="Zalar P."/>
            <person name="Gunde-Cimerman N."/>
        </authorList>
    </citation>
    <scope>NUCLEOTIDE SEQUENCE [LARGE SCALE GENOMIC DNA]</scope>
    <source>
        <strain evidence="2 3">EXF-120</strain>
    </source>
</reference>
<evidence type="ECO:0000256" key="1">
    <source>
        <dbReference type="SAM" id="SignalP"/>
    </source>
</evidence>
<name>A0A3M7IIJ6_HORWE</name>
<protein>
    <submittedName>
        <fullName evidence="2">Uncharacterized protein</fullName>
    </submittedName>
</protein>
<organism evidence="2 3">
    <name type="scientific">Hortaea werneckii</name>
    <name type="common">Black yeast</name>
    <name type="synonym">Cladosporium werneckii</name>
    <dbReference type="NCBI Taxonomy" id="91943"/>
    <lineage>
        <taxon>Eukaryota</taxon>
        <taxon>Fungi</taxon>
        <taxon>Dikarya</taxon>
        <taxon>Ascomycota</taxon>
        <taxon>Pezizomycotina</taxon>
        <taxon>Dothideomycetes</taxon>
        <taxon>Dothideomycetidae</taxon>
        <taxon>Mycosphaerellales</taxon>
        <taxon>Teratosphaeriaceae</taxon>
        <taxon>Hortaea</taxon>
    </lineage>
</organism>
<gene>
    <name evidence="2" type="ORF">D0859_10786</name>
</gene>
<proteinExistence type="predicted"/>
<dbReference type="OrthoDB" id="3695070at2759"/>